<feature type="domain" description="Disease resistance R13L4/SHOC-2-like LRR" evidence="10">
    <location>
        <begin position="495"/>
        <end position="660"/>
    </location>
</feature>
<dbReference type="OMA" id="WVPMIQN"/>
<dbReference type="PANTHER" id="PTHR23155">
    <property type="entry name" value="DISEASE RESISTANCE PROTEIN RP"/>
    <property type="match status" value="1"/>
</dbReference>
<dbReference type="Gene3D" id="3.80.10.10">
    <property type="entry name" value="Ribonuclease Inhibitor"/>
    <property type="match status" value="1"/>
</dbReference>
<dbReference type="Pfam" id="PF00931">
    <property type="entry name" value="NB-ARC"/>
    <property type="match status" value="1"/>
</dbReference>
<dbReference type="InterPro" id="IPR027417">
    <property type="entry name" value="P-loop_NTPase"/>
</dbReference>
<keyword evidence="4" id="KW-0547">Nucleotide-binding</keyword>
<dbReference type="SUPFAM" id="SSF52058">
    <property type="entry name" value="L domain-like"/>
    <property type="match status" value="1"/>
</dbReference>
<keyword evidence="5" id="KW-0611">Plant defense</keyword>
<dbReference type="FunFam" id="3.40.50.300:FF:001091">
    <property type="entry name" value="Probable disease resistance protein At1g61300"/>
    <property type="match status" value="1"/>
</dbReference>
<evidence type="ECO:0000256" key="3">
    <source>
        <dbReference type="ARBA" id="ARBA00022737"/>
    </source>
</evidence>
<evidence type="ECO:0000256" key="2">
    <source>
        <dbReference type="ARBA" id="ARBA00022614"/>
    </source>
</evidence>
<dbReference type="InterPro" id="IPR002182">
    <property type="entry name" value="NB-ARC"/>
</dbReference>
<gene>
    <name evidence="11" type="ORF">TRIUR3_21805</name>
</gene>
<dbReference type="FunFam" id="1.10.10.10:FF:000322">
    <property type="entry name" value="Probable disease resistance protein At1g63360"/>
    <property type="match status" value="1"/>
</dbReference>
<evidence type="ECO:0000259" key="9">
    <source>
        <dbReference type="Pfam" id="PF23559"/>
    </source>
</evidence>
<dbReference type="GO" id="GO:0043531">
    <property type="term" value="F:ADP binding"/>
    <property type="evidence" value="ECO:0007669"/>
    <property type="project" value="InterPro"/>
</dbReference>
<feature type="domain" description="Disease resistance protein winged helix" evidence="9">
    <location>
        <begin position="336"/>
        <end position="407"/>
    </location>
</feature>
<feature type="domain" description="Disease resistance N-terminal" evidence="8">
    <location>
        <begin position="4"/>
        <end position="57"/>
    </location>
</feature>
<dbReference type="GO" id="GO:0009626">
    <property type="term" value="P:plant-type hypersensitive response"/>
    <property type="evidence" value="ECO:0007669"/>
    <property type="project" value="UniProtKB-ARBA"/>
</dbReference>
<evidence type="ECO:0000256" key="1">
    <source>
        <dbReference type="ARBA" id="ARBA00008894"/>
    </source>
</evidence>
<dbReference type="EMBL" id="KD160212">
    <property type="protein sequence ID" value="EMS56284.1"/>
    <property type="molecule type" value="Genomic_DNA"/>
</dbReference>
<evidence type="ECO:0000259" key="8">
    <source>
        <dbReference type="Pfam" id="PF18052"/>
    </source>
</evidence>
<proteinExistence type="inferred from homology"/>
<keyword evidence="6" id="KW-0175">Coiled coil</keyword>
<dbReference type="STRING" id="4572.M8A769"/>
<comment type="similarity">
    <text evidence="1">Belongs to the disease resistance NB-LRR family.</text>
</comment>
<dbReference type="InterPro" id="IPR032675">
    <property type="entry name" value="LRR_dom_sf"/>
</dbReference>
<evidence type="ECO:0000259" key="7">
    <source>
        <dbReference type="Pfam" id="PF00931"/>
    </source>
</evidence>
<sequence length="673" mass="78077">MGRVARELRVIHDVVCQMDIRNSNNQVYEGWLEEVRKVAHVMEDIVDEYLYLIDQEHDLGCCFYLKQGFIKPESLLYLNQIAFKTKEIEKDLAHLSEMKNRWVPMIQNEDTSSSNYIVKRSQDIANISRSLNEEDLVGVDKNREILEQWLARAVLECPVIALLGMGGLGKTTLAANVYRKQREQLQCHAWVSISQTYSREDVLRNTINELFKDNVSVLSNTAAMDITCLEETLKRFLEQLKYLIILDDVWTPQAFDDLSRVLIHNDNGSRLIITTREVGSLLRVREKTVEEWRRINDQLSWELINNLRLDQIRNILHLSFIYLPTHLKSCFLYCSLFPEDYLFKRKQLVRLWIAEGFIEERGESTLEEVTKGYLKELIDRNMLQLVKRNSFGRTKEFRMHDILRELAVDLCQKDCFGVTYEDKCGGSLDMDGRRLVMHKLKKDIQHSFSSIHQLRTVIVVDDNMLSFTLLPLLCKKSRYMTMLELNGLPIEKIPDAIGDLFSLCHLGLRNSKVKMLPRSIEKLSNLLTLDLYRSDIHYLPSGVVNLKKLRHLFAEQMNYLDWRDIHSHSGMTIPIGLGNLTNLQTLRTLEVQGESVRHLGELRQLRSLRLSNVKGIYCGRIRESLVHMQYLSKLSVNASDENEVLLLNVLPPNLQTLSLRGRLEQGSLDESVG</sequence>
<evidence type="ECO:0000256" key="4">
    <source>
        <dbReference type="ARBA" id="ARBA00022741"/>
    </source>
</evidence>
<accession>M8A769</accession>
<dbReference type="InterPro" id="IPR058922">
    <property type="entry name" value="WHD_DRP"/>
</dbReference>
<dbReference type="Gene3D" id="1.10.10.10">
    <property type="entry name" value="Winged helix-like DNA-binding domain superfamily/Winged helix DNA-binding domain"/>
    <property type="match status" value="1"/>
</dbReference>
<dbReference type="InterPro" id="IPR041118">
    <property type="entry name" value="Rx_N"/>
</dbReference>
<evidence type="ECO:0000313" key="11">
    <source>
        <dbReference type="EMBL" id="EMS56284.1"/>
    </source>
</evidence>
<dbReference type="SUPFAM" id="SSF52540">
    <property type="entry name" value="P-loop containing nucleoside triphosphate hydrolases"/>
    <property type="match status" value="1"/>
</dbReference>
<protein>
    <submittedName>
        <fullName evidence="11">Disease resistance protein RPM1</fullName>
    </submittedName>
</protein>
<evidence type="ECO:0000256" key="6">
    <source>
        <dbReference type="ARBA" id="ARBA00023054"/>
    </source>
</evidence>
<dbReference type="PRINTS" id="PR00364">
    <property type="entry name" value="DISEASERSIST"/>
</dbReference>
<keyword evidence="3" id="KW-0677">Repeat</keyword>
<dbReference type="GO" id="GO:0042742">
    <property type="term" value="P:defense response to bacterium"/>
    <property type="evidence" value="ECO:0007669"/>
    <property type="project" value="UniProtKB-ARBA"/>
</dbReference>
<dbReference type="Pfam" id="PF18052">
    <property type="entry name" value="Rx_N"/>
    <property type="match status" value="1"/>
</dbReference>
<dbReference type="GO" id="GO:0002758">
    <property type="term" value="P:innate immune response-activating signaling pathway"/>
    <property type="evidence" value="ECO:0007669"/>
    <property type="project" value="UniProtKB-ARBA"/>
</dbReference>
<dbReference type="Pfam" id="PF23598">
    <property type="entry name" value="LRR_14"/>
    <property type="match status" value="1"/>
</dbReference>
<dbReference type="InterPro" id="IPR044974">
    <property type="entry name" value="Disease_R_plants"/>
</dbReference>
<dbReference type="InterPro" id="IPR036388">
    <property type="entry name" value="WH-like_DNA-bd_sf"/>
</dbReference>
<evidence type="ECO:0000256" key="5">
    <source>
        <dbReference type="ARBA" id="ARBA00022821"/>
    </source>
</evidence>
<dbReference type="PANTHER" id="PTHR23155:SF1098">
    <property type="entry name" value="OS11G0678400 PROTEIN"/>
    <property type="match status" value="1"/>
</dbReference>
<dbReference type="AlphaFoldDB" id="M8A769"/>
<evidence type="ECO:0000259" key="10">
    <source>
        <dbReference type="Pfam" id="PF23598"/>
    </source>
</evidence>
<dbReference type="Gene3D" id="3.40.50.300">
    <property type="entry name" value="P-loop containing nucleotide triphosphate hydrolases"/>
    <property type="match status" value="1"/>
</dbReference>
<name>M8A769_TRIUA</name>
<organism evidence="11">
    <name type="scientific">Triticum urartu</name>
    <name type="common">Red wild einkorn</name>
    <name type="synonym">Crithodium urartu</name>
    <dbReference type="NCBI Taxonomy" id="4572"/>
    <lineage>
        <taxon>Eukaryota</taxon>
        <taxon>Viridiplantae</taxon>
        <taxon>Streptophyta</taxon>
        <taxon>Embryophyta</taxon>
        <taxon>Tracheophyta</taxon>
        <taxon>Spermatophyta</taxon>
        <taxon>Magnoliopsida</taxon>
        <taxon>Liliopsida</taxon>
        <taxon>Poales</taxon>
        <taxon>Poaceae</taxon>
        <taxon>BOP clade</taxon>
        <taxon>Pooideae</taxon>
        <taxon>Triticodae</taxon>
        <taxon>Triticeae</taxon>
        <taxon>Triticinae</taxon>
        <taxon>Triticum</taxon>
    </lineage>
</organism>
<dbReference type="InterPro" id="IPR055414">
    <property type="entry name" value="LRR_R13L4/SHOC2-like"/>
</dbReference>
<dbReference type="eggNOG" id="KOG4658">
    <property type="taxonomic scope" value="Eukaryota"/>
</dbReference>
<reference evidence="11" key="1">
    <citation type="journal article" date="2013" name="Nature">
        <title>Draft genome of the wheat A-genome progenitor Triticum urartu.</title>
        <authorList>
            <person name="Ling H.Q."/>
            <person name="Zhao S."/>
            <person name="Liu D."/>
            <person name="Wang J."/>
            <person name="Sun H."/>
            <person name="Zhang C."/>
            <person name="Fan H."/>
            <person name="Li D."/>
            <person name="Dong L."/>
            <person name="Tao Y."/>
            <person name="Gao C."/>
            <person name="Wu H."/>
            <person name="Li Y."/>
            <person name="Cui Y."/>
            <person name="Guo X."/>
            <person name="Zheng S."/>
            <person name="Wang B."/>
            <person name="Yu K."/>
            <person name="Liang Q."/>
            <person name="Yang W."/>
            <person name="Lou X."/>
            <person name="Chen J."/>
            <person name="Feng M."/>
            <person name="Jian J."/>
            <person name="Zhang X."/>
            <person name="Luo G."/>
            <person name="Jiang Y."/>
            <person name="Liu J."/>
            <person name="Wang Z."/>
            <person name="Sha Y."/>
            <person name="Zhang B."/>
            <person name="Wu H."/>
            <person name="Tang D."/>
            <person name="Shen Q."/>
            <person name="Xue P."/>
            <person name="Zou S."/>
            <person name="Wang X."/>
            <person name="Liu X."/>
            <person name="Wang F."/>
            <person name="Yang Y."/>
            <person name="An X."/>
            <person name="Dong Z."/>
            <person name="Zhang K."/>
            <person name="Zhang X."/>
            <person name="Luo M.C."/>
            <person name="Dvorak J."/>
            <person name="Tong Y."/>
            <person name="Wang J."/>
            <person name="Yang H."/>
            <person name="Li Z."/>
            <person name="Wang D."/>
            <person name="Zhang A."/>
            <person name="Wang J."/>
        </authorList>
    </citation>
    <scope>NUCLEOTIDE SEQUENCE</scope>
</reference>
<dbReference type="Pfam" id="PF23559">
    <property type="entry name" value="WHD_DRP"/>
    <property type="match status" value="1"/>
</dbReference>
<keyword evidence="2" id="KW-0433">Leucine-rich repeat</keyword>
<dbReference type="Gene3D" id="1.20.5.4130">
    <property type="match status" value="1"/>
</dbReference>
<feature type="domain" description="NB-ARC" evidence="7">
    <location>
        <begin position="145"/>
        <end position="306"/>
    </location>
</feature>